<proteinExistence type="predicted"/>
<protein>
    <submittedName>
        <fullName evidence="1">Uncharacterized protein</fullName>
    </submittedName>
</protein>
<accession>A0AAU9VNB7</accession>
<organism evidence="1 2">
    <name type="scientific">Pocillopora meandrina</name>
    <dbReference type="NCBI Taxonomy" id="46732"/>
    <lineage>
        <taxon>Eukaryota</taxon>
        <taxon>Metazoa</taxon>
        <taxon>Cnidaria</taxon>
        <taxon>Anthozoa</taxon>
        <taxon>Hexacorallia</taxon>
        <taxon>Scleractinia</taxon>
        <taxon>Astrocoeniina</taxon>
        <taxon>Pocilloporidae</taxon>
        <taxon>Pocillopora</taxon>
    </lineage>
</organism>
<keyword evidence="2" id="KW-1185">Reference proteome</keyword>
<reference evidence="1 2" key="1">
    <citation type="submission" date="2022-05" db="EMBL/GenBank/DDBJ databases">
        <authorList>
            <consortium name="Genoscope - CEA"/>
            <person name="William W."/>
        </authorList>
    </citation>
    <scope>NUCLEOTIDE SEQUENCE [LARGE SCALE GENOMIC DNA]</scope>
</reference>
<comment type="caution">
    <text evidence="1">The sequence shown here is derived from an EMBL/GenBank/DDBJ whole genome shotgun (WGS) entry which is preliminary data.</text>
</comment>
<name>A0AAU9VNB7_9CNID</name>
<evidence type="ECO:0000313" key="2">
    <source>
        <dbReference type="Proteomes" id="UP001159428"/>
    </source>
</evidence>
<dbReference type="AlphaFoldDB" id="A0AAU9VNB7"/>
<sequence length="130" mass="15219">MFLPNGGSMEDRKNIFHGQLYRAIKRKLWSGRRDDLEVRIEMNVDPDVFSTGLAQVTLSTSQRGKDVYSATDNRLLDGVLGSKWDERIMNSSGDFAYVEKNTVRFWITKKTPCKYTRIQIYWWQVCQMRG</sequence>
<dbReference type="Proteomes" id="UP001159428">
    <property type="component" value="Unassembled WGS sequence"/>
</dbReference>
<evidence type="ECO:0000313" key="1">
    <source>
        <dbReference type="EMBL" id="CAH3031047.1"/>
    </source>
</evidence>
<dbReference type="EMBL" id="CALNXJ010000001">
    <property type="protein sequence ID" value="CAH3031047.1"/>
    <property type="molecule type" value="Genomic_DNA"/>
</dbReference>
<gene>
    <name evidence="1" type="ORF">PMEA_00000635</name>
</gene>